<comment type="caution">
    <text evidence="1">The sequence shown here is derived from an EMBL/GenBank/DDBJ whole genome shotgun (WGS) entry which is preliminary data.</text>
</comment>
<evidence type="ECO:0000313" key="2">
    <source>
        <dbReference type="Proteomes" id="UP000664628"/>
    </source>
</evidence>
<dbReference type="RefSeq" id="WP_207331166.1">
    <property type="nucleotide sequence ID" value="NZ_JAFMYW010000007.1"/>
</dbReference>
<sequence>MIVNVPTTGKPAKTGYTSVLIAAQATALMSQYGPFVDQSCRLNNVPEFLLKSIVLIENFDLKADSVNRASGRPQYKEATGLGQHMMYSATDIISRAAKKKLLNDEKRAVLKKQLGTRLDYIEKNIGTKTYVVTQDDLKDPEFNLMLTGMYLSQLLGEELEKGRWRVDKVALRYNQGYYFKMPANTATTDLLLAGISGEAYAYVRKICGKDGFLEQLTA</sequence>
<protein>
    <submittedName>
        <fullName evidence="1">Uncharacterized protein</fullName>
    </submittedName>
</protein>
<accession>A0ABS3JP70</accession>
<keyword evidence="2" id="KW-1185">Reference proteome</keyword>
<dbReference type="SUPFAM" id="SSF53955">
    <property type="entry name" value="Lysozyme-like"/>
    <property type="match status" value="1"/>
</dbReference>
<reference evidence="1 2" key="1">
    <citation type="submission" date="2021-03" db="EMBL/GenBank/DDBJ databases">
        <title>Fibrella sp. HMF5405 genome sequencing and assembly.</title>
        <authorList>
            <person name="Kang H."/>
            <person name="Kim H."/>
            <person name="Bae S."/>
            <person name="Joh K."/>
        </authorList>
    </citation>
    <scope>NUCLEOTIDE SEQUENCE [LARGE SCALE GENOMIC DNA]</scope>
    <source>
        <strain evidence="1 2">HMF5405</strain>
    </source>
</reference>
<proteinExistence type="predicted"/>
<dbReference type="Proteomes" id="UP000664628">
    <property type="component" value="Unassembled WGS sequence"/>
</dbReference>
<organism evidence="1 2">
    <name type="scientific">Fibrella forsythiae</name>
    <dbReference type="NCBI Taxonomy" id="2817061"/>
    <lineage>
        <taxon>Bacteria</taxon>
        <taxon>Pseudomonadati</taxon>
        <taxon>Bacteroidota</taxon>
        <taxon>Cytophagia</taxon>
        <taxon>Cytophagales</taxon>
        <taxon>Spirosomataceae</taxon>
        <taxon>Fibrella</taxon>
    </lineage>
</organism>
<gene>
    <name evidence="1" type="ORF">J2I46_21680</name>
</gene>
<dbReference type="Gene3D" id="1.10.530.10">
    <property type="match status" value="1"/>
</dbReference>
<dbReference type="InterPro" id="IPR023346">
    <property type="entry name" value="Lysozyme-like_dom_sf"/>
</dbReference>
<dbReference type="EMBL" id="JAFMYW010000007">
    <property type="protein sequence ID" value="MBO0951211.1"/>
    <property type="molecule type" value="Genomic_DNA"/>
</dbReference>
<evidence type="ECO:0000313" key="1">
    <source>
        <dbReference type="EMBL" id="MBO0951211.1"/>
    </source>
</evidence>
<name>A0ABS3JP70_9BACT</name>